<dbReference type="Gene3D" id="3.60.21.70">
    <property type="entry name" value="PhoD-like phosphatase"/>
    <property type="match status" value="1"/>
</dbReference>
<sequence>MIIPTRLAVPLLPTLYVLHLSTLFLSRPPQKYRHPLPVLLFSLPSPSRFLTFANLAINSLLAIAALDLLATPFFDAAHDVVFTRLGAVYPDSVKIVARYPAQTEDILLLYREYNDSSAPWIDGPRFHLTPDADWVDTVRLDNLWPSTTYEYPSLRAPAHFRFLATSCITPNFPYQGPLHKHTITGFDHLADYLASNPSTSPVDFMLFLGDFIYADVPAYIGDDQEAYRRLYRRNYLSPSFKKVYEQLPIFHAYDDHEFINNYIGNSQDVPPFVNASSAYDLYAGNANYDSVRPGHNYYQFQHGDAAAFFVLDTRRYRSALTDQSDETYRTMLGGDQLTALYNWLHEVNETVPFKFIVSSVPFTSLWTHDAQIDSWAGYAVEKAALLDALHTVPNVIVISGDRHEFAAIEFTSPTESHVVREISTSPLNMFYIPFIHTLLPESQSYFTRNVTLLLNQTMLVEEEKVPYEKTIAYIPQGNTKWSTFEVDTRDVNKPILRLETVIDGKPAYHLEIVGTPAKPQTSSGLSSLVSNNVKDLFDKIGLSPGRWF</sequence>
<dbReference type="AlphaFoldDB" id="A0A8H4QPY7"/>
<feature type="domain" description="PhoD-like phosphatase metallophosphatase" evidence="1">
    <location>
        <begin position="200"/>
        <end position="430"/>
    </location>
</feature>
<evidence type="ECO:0000313" key="2">
    <source>
        <dbReference type="EMBL" id="KAF4615182.1"/>
    </source>
</evidence>
<comment type="caution">
    <text evidence="2">The sequence shown here is derived from an EMBL/GenBank/DDBJ whole genome shotgun (WGS) entry which is preliminary data.</text>
</comment>
<dbReference type="PANTHER" id="PTHR43606:SF2">
    <property type="entry name" value="ALKALINE PHOSPHATASE FAMILY PROTEIN (AFU_ORTHOLOGUE AFUA_5G03860)"/>
    <property type="match status" value="1"/>
</dbReference>
<keyword evidence="3" id="KW-1185">Reference proteome</keyword>
<dbReference type="InterPro" id="IPR018946">
    <property type="entry name" value="PhoD-like_MPP"/>
</dbReference>
<reference evidence="2 3" key="1">
    <citation type="submission" date="2019-12" db="EMBL/GenBank/DDBJ databases">
        <authorList>
            <person name="Floudas D."/>
            <person name="Bentzer J."/>
            <person name="Ahren D."/>
            <person name="Johansson T."/>
            <person name="Persson P."/>
            <person name="Tunlid A."/>
        </authorList>
    </citation>
    <scope>NUCLEOTIDE SEQUENCE [LARGE SCALE GENOMIC DNA]</scope>
    <source>
        <strain evidence="2 3">CBS 102.39</strain>
    </source>
</reference>
<evidence type="ECO:0000313" key="3">
    <source>
        <dbReference type="Proteomes" id="UP000521872"/>
    </source>
</evidence>
<gene>
    <name evidence="2" type="ORF">D9613_002827</name>
</gene>
<dbReference type="SUPFAM" id="SSF56300">
    <property type="entry name" value="Metallo-dependent phosphatases"/>
    <property type="match status" value="1"/>
</dbReference>
<dbReference type="InterPro" id="IPR029052">
    <property type="entry name" value="Metallo-depent_PP-like"/>
</dbReference>
<dbReference type="Proteomes" id="UP000521872">
    <property type="component" value="Unassembled WGS sequence"/>
</dbReference>
<dbReference type="CDD" id="cd07389">
    <property type="entry name" value="MPP_PhoD"/>
    <property type="match status" value="1"/>
</dbReference>
<dbReference type="InterPro" id="IPR038607">
    <property type="entry name" value="PhoD-like_sf"/>
</dbReference>
<accession>A0A8H4QPY7</accession>
<dbReference type="Pfam" id="PF09423">
    <property type="entry name" value="PhoD"/>
    <property type="match status" value="1"/>
</dbReference>
<dbReference type="InterPro" id="IPR052900">
    <property type="entry name" value="Phospholipid_Metab_Enz"/>
</dbReference>
<protein>
    <recommendedName>
        <fullName evidence="1">PhoD-like phosphatase metallophosphatase domain-containing protein</fullName>
    </recommendedName>
</protein>
<dbReference type="PANTHER" id="PTHR43606">
    <property type="entry name" value="PHOSPHATASE, PUTATIVE (AFU_ORTHOLOGUE AFUA_6G08710)-RELATED"/>
    <property type="match status" value="1"/>
</dbReference>
<proteinExistence type="predicted"/>
<evidence type="ECO:0000259" key="1">
    <source>
        <dbReference type="Pfam" id="PF09423"/>
    </source>
</evidence>
<dbReference type="EMBL" id="JAACJL010000044">
    <property type="protein sequence ID" value="KAF4615182.1"/>
    <property type="molecule type" value="Genomic_DNA"/>
</dbReference>
<organism evidence="2 3">
    <name type="scientific">Agrocybe pediades</name>
    <dbReference type="NCBI Taxonomy" id="84607"/>
    <lineage>
        <taxon>Eukaryota</taxon>
        <taxon>Fungi</taxon>
        <taxon>Dikarya</taxon>
        <taxon>Basidiomycota</taxon>
        <taxon>Agaricomycotina</taxon>
        <taxon>Agaricomycetes</taxon>
        <taxon>Agaricomycetidae</taxon>
        <taxon>Agaricales</taxon>
        <taxon>Agaricineae</taxon>
        <taxon>Strophariaceae</taxon>
        <taxon>Agrocybe</taxon>
    </lineage>
</organism>
<name>A0A8H4QPY7_9AGAR</name>